<reference evidence="1 2" key="1">
    <citation type="submission" date="2023-10" db="EMBL/GenBank/DDBJ databases">
        <title>Chromosome-scale genome assembly provides insights into flower coloration mechanisms of Canna indica.</title>
        <authorList>
            <person name="Li C."/>
        </authorList>
    </citation>
    <scope>NUCLEOTIDE SEQUENCE [LARGE SCALE GENOMIC DNA]</scope>
    <source>
        <tissue evidence="1">Flower</tissue>
    </source>
</reference>
<dbReference type="Proteomes" id="UP001327560">
    <property type="component" value="Chromosome 6"/>
</dbReference>
<gene>
    <name evidence="1" type="ORF">Cni_G19695</name>
</gene>
<dbReference type="AlphaFoldDB" id="A0AAQ3QK04"/>
<evidence type="ECO:0000313" key="2">
    <source>
        <dbReference type="Proteomes" id="UP001327560"/>
    </source>
</evidence>
<proteinExistence type="predicted"/>
<dbReference type="EMBL" id="CP136895">
    <property type="protein sequence ID" value="WOL10935.1"/>
    <property type="molecule type" value="Genomic_DNA"/>
</dbReference>
<name>A0AAQ3QK04_9LILI</name>
<dbReference type="GO" id="GO:0004519">
    <property type="term" value="F:endonuclease activity"/>
    <property type="evidence" value="ECO:0007669"/>
    <property type="project" value="InterPro"/>
</dbReference>
<dbReference type="GO" id="GO:0090730">
    <property type="term" value="C:Las1 complex"/>
    <property type="evidence" value="ECO:0007669"/>
    <property type="project" value="InterPro"/>
</dbReference>
<protein>
    <recommendedName>
        <fullName evidence="3">Las1-like family protein</fullName>
    </recommendedName>
</protein>
<dbReference type="PANTHER" id="PTHR15002">
    <property type="entry name" value="RIBOSOMAL BIOGENESIS PROTEIN LAS1L"/>
    <property type="match status" value="1"/>
</dbReference>
<evidence type="ECO:0008006" key="3">
    <source>
        <dbReference type="Google" id="ProtNLM"/>
    </source>
</evidence>
<organism evidence="1 2">
    <name type="scientific">Canna indica</name>
    <name type="common">Indian-shot</name>
    <dbReference type="NCBI Taxonomy" id="4628"/>
    <lineage>
        <taxon>Eukaryota</taxon>
        <taxon>Viridiplantae</taxon>
        <taxon>Streptophyta</taxon>
        <taxon>Embryophyta</taxon>
        <taxon>Tracheophyta</taxon>
        <taxon>Spermatophyta</taxon>
        <taxon>Magnoliopsida</taxon>
        <taxon>Liliopsida</taxon>
        <taxon>Zingiberales</taxon>
        <taxon>Cannaceae</taxon>
        <taxon>Canna</taxon>
    </lineage>
</organism>
<accession>A0AAQ3QK04</accession>
<sequence length="610" mass="68573">MEPMMGSEGELSSGYKLVPWSSWEQWNFVKESILSSSPDAIAAALRRISAWRSRGCLPVPIDVTAALVEIQQKDPFFRRDLTNGVLESDEMLSMLYSMAIIRLVNCFVAHKKTKFSISELADAVGIPRVLVDIRHESSHRDLPSLQLVRHASIKALEWLKDNYWEPQKDVIPDVRKEIRSRLLEMTYYLKTKNSEKSSSGVKRKYLIGSGMLRAGNKLSSQITAMLQSSKSNGSAKMVSKIAKIIARLYSSYPSEVVSVLLELFQLQIHGLSESIDSNSYVGSPESTNSANDLKIIVDKLSSRRPRLLLSLLRNVLEMIEIRLSKNQNGEFNIQLSKNQAEIHYMTNLCSLIPWLIKNLKLLNNSGLVELIDETEVLPIHKNNTPKVSVRKLLQKCLTLSVLGDKHLLDSVLLLVEMTRDAPLKERLKKLPLLSLKDLDHLEGSTYLDTESMLLQEENIIRHEEEKLVAMKLKLKSHNKSMVGAEGGDSDKVGTWTVAKSWIACPIGMLPCSFSSTPVLPVLDKLNNALKSDAGLDKEKHLNCLGTNDCQTELLEHGNPIKKLKTPSQVKCIYLPQETCPLEGRLFINGTWTKVSEEELQIVQSDIRILV</sequence>
<dbReference type="PANTHER" id="PTHR15002:SF0">
    <property type="entry name" value="RIBOSOMAL BIOGENESIS PROTEIN LAS1L"/>
    <property type="match status" value="1"/>
</dbReference>
<evidence type="ECO:0000313" key="1">
    <source>
        <dbReference type="EMBL" id="WOL10935.1"/>
    </source>
</evidence>
<dbReference type="GO" id="GO:0000460">
    <property type="term" value="P:maturation of 5.8S rRNA"/>
    <property type="evidence" value="ECO:0007669"/>
    <property type="project" value="TreeGrafter"/>
</dbReference>
<dbReference type="GO" id="GO:0000470">
    <property type="term" value="P:maturation of LSU-rRNA"/>
    <property type="evidence" value="ECO:0007669"/>
    <property type="project" value="TreeGrafter"/>
</dbReference>
<keyword evidence="2" id="KW-1185">Reference proteome</keyword>
<dbReference type="Pfam" id="PF04031">
    <property type="entry name" value="Las1"/>
    <property type="match status" value="1"/>
</dbReference>
<dbReference type="GO" id="GO:0030687">
    <property type="term" value="C:preribosome, large subunit precursor"/>
    <property type="evidence" value="ECO:0007669"/>
    <property type="project" value="TreeGrafter"/>
</dbReference>
<dbReference type="InterPro" id="IPR007174">
    <property type="entry name" value="Las1"/>
</dbReference>